<dbReference type="InterPro" id="IPR044868">
    <property type="entry name" value="Rpn13/ADRM1_Pru"/>
</dbReference>
<name>A0A6B2L7N2_9EUKA</name>
<dbReference type="FunFam" id="2.30.29.70:FF:000001">
    <property type="entry name" value="Proteasomal ubiquitin receptor ADRM1"/>
    <property type="match status" value="1"/>
</dbReference>
<dbReference type="Gene3D" id="2.30.29.70">
    <property type="entry name" value="Proteasomal ubiquitin receptor Rpn13/ADRM1"/>
    <property type="match status" value="1"/>
</dbReference>
<dbReference type="InterPro" id="IPR038633">
    <property type="entry name" value="Rpn13/ADRM1_Pru_sf"/>
</dbReference>
<accession>A0A6B2L7N2</accession>
<dbReference type="InterPro" id="IPR032368">
    <property type="entry name" value="RPN13_DEUBAD"/>
</dbReference>
<feature type="compositionally biased region" description="Low complexity" evidence="6">
    <location>
        <begin position="175"/>
        <end position="197"/>
    </location>
</feature>
<dbReference type="GO" id="GO:0005634">
    <property type="term" value="C:nucleus"/>
    <property type="evidence" value="ECO:0007669"/>
    <property type="project" value="UniProtKB-SubCell"/>
</dbReference>
<dbReference type="GO" id="GO:0005737">
    <property type="term" value="C:cytoplasm"/>
    <property type="evidence" value="ECO:0007669"/>
    <property type="project" value="UniProtKB-SubCell"/>
</dbReference>
<reference evidence="9" key="1">
    <citation type="journal article" date="2020" name="J. Eukaryot. Microbiol.">
        <title>De novo Sequencing, Assembly and Annotation of the Transcriptome for the Free-Living Testate Amoeba Arcella intermedia.</title>
        <authorList>
            <person name="Ribeiro G.M."/>
            <person name="Porfirio-Sousa A.L."/>
            <person name="Maurer-Alcala X.X."/>
            <person name="Katz L.A."/>
            <person name="Lahr D.J.G."/>
        </authorList>
    </citation>
    <scope>NUCLEOTIDE SEQUENCE</scope>
</reference>
<evidence type="ECO:0000256" key="4">
    <source>
        <dbReference type="ARBA" id="ARBA00022942"/>
    </source>
</evidence>
<dbReference type="Gene3D" id="1.10.2020.20">
    <property type="match status" value="1"/>
</dbReference>
<feature type="compositionally biased region" description="Pro residues" evidence="6">
    <location>
        <begin position="212"/>
        <end position="221"/>
    </location>
</feature>
<evidence type="ECO:0000256" key="5">
    <source>
        <dbReference type="ARBA" id="ARBA00023242"/>
    </source>
</evidence>
<evidence type="ECO:0000256" key="2">
    <source>
        <dbReference type="ARBA" id="ARBA00004496"/>
    </source>
</evidence>
<protein>
    <submittedName>
        <fullName evidence="9">Uncharacterized protein</fullName>
    </submittedName>
</protein>
<evidence type="ECO:0000259" key="8">
    <source>
        <dbReference type="PROSITE" id="PS51917"/>
    </source>
</evidence>
<dbReference type="GO" id="GO:0070628">
    <property type="term" value="F:proteasome binding"/>
    <property type="evidence" value="ECO:0007669"/>
    <property type="project" value="TreeGrafter"/>
</dbReference>
<dbReference type="InterPro" id="IPR006773">
    <property type="entry name" value="Rpn13/ADRM1"/>
</dbReference>
<keyword evidence="5" id="KW-0539">Nucleus</keyword>
<keyword evidence="3" id="KW-0963">Cytoplasm</keyword>
<evidence type="ECO:0000256" key="6">
    <source>
        <dbReference type="SAM" id="MobiDB-lite"/>
    </source>
</evidence>
<proteinExistence type="predicted"/>
<sequence>MVEFRAGQMTMRKDGSKMVDADKRKGLVQLKQSPEGIVSFIWKDRTTGTEEINLMLFPNDATFKKVESAKGRVYVLQWVSTDKKLFFWLQEPTEEKDKEYVENVNKYINNPPTPSANAGLGGLAGLAGLGGLGGRGGGGLSPDQLMQLIGGNPEALEALMGGRGMGRGAGGARGNRGATGASAAARPATTSSAQNPTLPVPTTPAATVPSTAAPPPAPGPTRVPATSAVHLDALQRIMNDMVPAAQKGPSLKDVVNVDEIIASGLFDNPQVVAKLVEFLPEGQVTAANLKENLRSPQFGQAVAMFNQALRTGQLKGIMASFGLDTSSIGPNATIEDFLKAIQTKAKEDQKKGL</sequence>
<dbReference type="InterPro" id="IPR044867">
    <property type="entry name" value="DEUBAD_dom"/>
</dbReference>
<evidence type="ECO:0000256" key="3">
    <source>
        <dbReference type="ARBA" id="ARBA00022490"/>
    </source>
</evidence>
<feature type="domain" description="Pru" evidence="8">
    <location>
        <begin position="1"/>
        <end position="111"/>
    </location>
</feature>
<dbReference type="PANTHER" id="PTHR12225:SF0">
    <property type="entry name" value="PROTEASOMAL UBIQUITIN RECEPTOR ADRM1"/>
    <property type="match status" value="1"/>
</dbReference>
<evidence type="ECO:0000256" key="1">
    <source>
        <dbReference type="ARBA" id="ARBA00004123"/>
    </source>
</evidence>
<dbReference type="EMBL" id="GIBP01004030">
    <property type="protein sequence ID" value="NDV32999.1"/>
    <property type="molecule type" value="Transcribed_RNA"/>
</dbReference>
<dbReference type="AlphaFoldDB" id="A0A6B2L7N2"/>
<dbReference type="Pfam" id="PF16550">
    <property type="entry name" value="RPN13_C"/>
    <property type="match status" value="1"/>
</dbReference>
<dbReference type="GO" id="GO:0061133">
    <property type="term" value="F:endopeptidase activator activity"/>
    <property type="evidence" value="ECO:0007669"/>
    <property type="project" value="TreeGrafter"/>
</dbReference>
<evidence type="ECO:0000259" key="7">
    <source>
        <dbReference type="PROSITE" id="PS51916"/>
    </source>
</evidence>
<dbReference type="PROSITE" id="PS51917">
    <property type="entry name" value="PRU"/>
    <property type="match status" value="1"/>
</dbReference>
<feature type="region of interest" description="Disordered" evidence="6">
    <location>
        <begin position="167"/>
        <end position="223"/>
    </location>
</feature>
<dbReference type="InterPro" id="IPR038108">
    <property type="entry name" value="RPN13_DEUBAD_sf"/>
</dbReference>
<evidence type="ECO:0000313" key="9">
    <source>
        <dbReference type="EMBL" id="NDV32999.1"/>
    </source>
</evidence>
<feature type="domain" description="DEUBAD" evidence="7">
    <location>
        <begin position="242"/>
        <end position="351"/>
    </location>
</feature>
<dbReference type="Pfam" id="PF04683">
    <property type="entry name" value="Rpn13_ADRM1_Pru"/>
    <property type="match status" value="1"/>
</dbReference>
<dbReference type="PROSITE" id="PS51916">
    <property type="entry name" value="DEUBAD"/>
    <property type="match status" value="1"/>
</dbReference>
<dbReference type="PANTHER" id="PTHR12225">
    <property type="entry name" value="ADHESION REGULATING MOLECULE 1 110 KDA CELL MEMBRANE GLYCOPROTEIN"/>
    <property type="match status" value="1"/>
</dbReference>
<keyword evidence="4" id="KW-0647">Proteasome</keyword>
<dbReference type="GO" id="GO:0008541">
    <property type="term" value="C:proteasome regulatory particle, lid subcomplex"/>
    <property type="evidence" value="ECO:0007669"/>
    <property type="project" value="TreeGrafter"/>
</dbReference>
<dbReference type="CDD" id="cd13314">
    <property type="entry name" value="PH_Rpn13"/>
    <property type="match status" value="1"/>
</dbReference>
<comment type="subcellular location">
    <subcellularLocation>
        <location evidence="2">Cytoplasm</location>
    </subcellularLocation>
    <subcellularLocation>
        <location evidence="1">Nucleus</location>
    </subcellularLocation>
</comment>
<organism evidence="9">
    <name type="scientific">Arcella intermedia</name>
    <dbReference type="NCBI Taxonomy" id="1963864"/>
    <lineage>
        <taxon>Eukaryota</taxon>
        <taxon>Amoebozoa</taxon>
        <taxon>Tubulinea</taxon>
        <taxon>Elardia</taxon>
        <taxon>Arcellinida</taxon>
        <taxon>Sphaerothecina</taxon>
        <taxon>Arcellidae</taxon>
        <taxon>Arcella</taxon>
    </lineage>
</organism>